<organism evidence="1 2">
    <name type="scientific">Mytilus edulis</name>
    <name type="common">Blue mussel</name>
    <dbReference type="NCBI Taxonomy" id="6550"/>
    <lineage>
        <taxon>Eukaryota</taxon>
        <taxon>Metazoa</taxon>
        <taxon>Spiralia</taxon>
        <taxon>Lophotrochozoa</taxon>
        <taxon>Mollusca</taxon>
        <taxon>Bivalvia</taxon>
        <taxon>Autobranchia</taxon>
        <taxon>Pteriomorphia</taxon>
        <taxon>Mytilida</taxon>
        <taxon>Mytiloidea</taxon>
        <taxon>Mytilidae</taxon>
        <taxon>Mytilinae</taxon>
        <taxon>Mytilus</taxon>
    </lineage>
</organism>
<evidence type="ECO:0000313" key="1">
    <source>
        <dbReference type="EMBL" id="CAG2210900.1"/>
    </source>
</evidence>
<gene>
    <name evidence="1" type="ORF">MEDL_24972</name>
</gene>
<proteinExistence type="predicted"/>
<dbReference type="EMBL" id="CAJPWZ010001247">
    <property type="protein sequence ID" value="CAG2210900.1"/>
    <property type="molecule type" value="Genomic_DNA"/>
</dbReference>
<dbReference type="Proteomes" id="UP000683360">
    <property type="component" value="Unassembled WGS sequence"/>
</dbReference>
<keyword evidence="1" id="KW-0808">Transferase</keyword>
<comment type="caution">
    <text evidence="1">The sequence shown here is derived from an EMBL/GenBank/DDBJ whole genome shotgun (WGS) entry which is preliminary data.</text>
</comment>
<protein>
    <submittedName>
        <fullName evidence="1">BIRC6</fullName>
        <ecNumber evidence="1">2.3.2.23</ecNumber>
    </submittedName>
</protein>
<name>A0A8S3RR21_MYTED</name>
<dbReference type="EC" id="2.3.2.23" evidence="1"/>
<reference evidence="1" key="1">
    <citation type="submission" date="2021-03" db="EMBL/GenBank/DDBJ databases">
        <authorList>
            <person name="Bekaert M."/>
        </authorList>
    </citation>
    <scope>NUCLEOTIDE SEQUENCE</scope>
</reference>
<dbReference type="AlphaFoldDB" id="A0A8S3RR21"/>
<evidence type="ECO:0000313" key="2">
    <source>
        <dbReference type="Proteomes" id="UP000683360"/>
    </source>
</evidence>
<accession>A0A8S3RR21</accession>
<keyword evidence="1" id="KW-0012">Acyltransferase</keyword>
<keyword evidence="2" id="KW-1185">Reference proteome</keyword>
<dbReference type="GO" id="GO:0061631">
    <property type="term" value="F:ubiquitin conjugating enzyme activity"/>
    <property type="evidence" value="ECO:0007669"/>
    <property type="project" value="UniProtKB-EC"/>
</dbReference>
<sequence>MQRLELGLETQAELKLKVTSPEMLSQCYEHLFRQLVPNRINLDALLQLWVTLNCDSGHDGGQITFDPTRTPLIPLSETAVANLLNVVALTPSIQLSTWVLVFQTLSLLANQKVSTPSGDKSMVVSMIADSNLISAIKKFLSGTSEHGPLASAVQYTQVGPSATKFFYEFLMRLLIRCSPDSLGHLHELMLKLVYTLTAERGAIHCGLGPLDAQCKFMDVILEISFEQVDISNAISVIESISTLVDQHLMSQERVTCRSSSENSINARSCFGGLFASLLRGGDSKTAMGDSSRDLLMCSLLKLVNSLIQIKLGSRNNQVTTLTHDAVSDPHTPTNISLSNR</sequence>